<dbReference type="PANTHER" id="PTHR12756">
    <property type="entry name" value="CYTOSOLIC CARBOXYPEPTIDASE"/>
    <property type="match status" value="1"/>
</dbReference>
<dbReference type="InterPro" id="IPR040626">
    <property type="entry name" value="Pepdidase_M14_N"/>
</dbReference>
<evidence type="ECO:0000256" key="2">
    <source>
        <dbReference type="PROSITE-ProRule" id="PRU01379"/>
    </source>
</evidence>
<keyword evidence="5" id="KW-1185">Reference proteome</keyword>
<name>A0ABX1PL81_9RHOO</name>
<accession>A0ABX1PL81</accession>
<comment type="caution">
    <text evidence="4">The sequence shown here is derived from an EMBL/GenBank/DDBJ whole genome shotgun (WGS) entry which is preliminary data.</text>
</comment>
<dbReference type="Pfam" id="PF18027">
    <property type="entry name" value="Pepdidase_M14_N"/>
    <property type="match status" value="1"/>
</dbReference>
<evidence type="ECO:0000259" key="3">
    <source>
        <dbReference type="PROSITE" id="PS52035"/>
    </source>
</evidence>
<protein>
    <recommendedName>
        <fullName evidence="3">Peptidase M14 domain-containing protein</fullName>
    </recommendedName>
</protein>
<dbReference type="PANTHER" id="PTHR12756:SF11">
    <property type="entry name" value="CYTOSOLIC CARBOXYPEPTIDASE 1"/>
    <property type="match status" value="1"/>
</dbReference>
<feature type="domain" description="Peptidase M14" evidence="3">
    <location>
        <begin position="105"/>
        <end position="372"/>
    </location>
</feature>
<dbReference type="CDD" id="cd06234">
    <property type="entry name" value="M14_PaCCP-like"/>
    <property type="match status" value="1"/>
</dbReference>
<dbReference type="RefSeq" id="WP_169118697.1">
    <property type="nucleotide sequence ID" value="NZ_WTVG02000034.1"/>
</dbReference>
<dbReference type="SMART" id="SM00631">
    <property type="entry name" value="Zn_pept"/>
    <property type="match status" value="1"/>
</dbReference>
<dbReference type="SUPFAM" id="SSF53187">
    <property type="entry name" value="Zn-dependent exopeptidases"/>
    <property type="match status" value="1"/>
</dbReference>
<dbReference type="InterPro" id="IPR050821">
    <property type="entry name" value="Cytosolic_carboxypeptidase"/>
</dbReference>
<dbReference type="Proteomes" id="UP000615989">
    <property type="component" value="Unassembled WGS sequence"/>
</dbReference>
<evidence type="ECO:0000256" key="1">
    <source>
        <dbReference type="ARBA" id="ARBA00001947"/>
    </source>
</evidence>
<comment type="cofactor">
    <cofactor evidence="1">
        <name>Zn(2+)</name>
        <dbReference type="ChEBI" id="CHEBI:29105"/>
    </cofactor>
</comment>
<dbReference type="Pfam" id="PF00246">
    <property type="entry name" value="Peptidase_M14"/>
    <property type="match status" value="1"/>
</dbReference>
<dbReference type="Gene3D" id="2.60.40.3120">
    <property type="match status" value="1"/>
</dbReference>
<dbReference type="Gene3D" id="3.40.630.10">
    <property type="entry name" value="Zn peptidases"/>
    <property type="match status" value="1"/>
</dbReference>
<proteinExistence type="inferred from homology"/>
<reference evidence="4" key="1">
    <citation type="submission" date="2019-12" db="EMBL/GenBank/DDBJ databases">
        <title>Comparative genomics gives insights into the taxonomy of the Azoarcus-Aromatoleum group and reveals separate origins of nif in the plant-associated Azoarcus and non-plant-associated Aromatoleum sub-groups.</title>
        <authorList>
            <person name="Lafos M."/>
            <person name="Maluk M."/>
            <person name="Batista M."/>
            <person name="Junghare M."/>
            <person name="Carmona M."/>
            <person name="Faoro H."/>
            <person name="Cruz L.M."/>
            <person name="Battistoni F."/>
            <person name="De Souza E."/>
            <person name="Pedrosa F."/>
            <person name="Chen W.-M."/>
            <person name="Poole P.S."/>
            <person name="Dixon R.A."/>
            <person name="James E.K."/>
        </authorList>
    </citation>
    <scope>NUCLEOTIDE SEQUENCE</scope>
    <source>
        <strain evidence="4">LuFRes1</strain>
    </source>
</reference>
<dbReference type="PROSITE" id="PS52035">
    <property type="entry name" value="PEPTIDASE_M14"/>
    <property type="match status" value="1"/>
</dbReference>
<comment type="similarity">
    <text evidence="2">Belongs to the peptidase M14 family.</text>
</comment>
<evidence type="ECO:0000313" key="5">
    <source>
        <dbReference type="Proteomes" id="UP000615989"/>
    </source>
</evidence>
<sequence length="374" mass="41651">MKISHNFDAGAIEVVSIANPQDIRLRLRPDNAADLRQWFYFRLHGAAGRPLRMTFENAGDAVFAEGWPGYRCVASYDRRNWFRVASTAYENGQLIVEHTPERNSIYYAYFEPYSQERHLDLLGWAEMSAFAQIDTLGTTVEGRDIDRIVVGRASPGHRPVWIIARQHPGETMGEWFVEGLLERLLDAADPVARRIREQAVLHIVPNMNPDGAVHGNLRTNAAGRNLNREWRAPDPVASPEVFCVREAMEASGCDLFLDIHGDESLPYVFFSTAEEVPGFTAEMAQQQARLVAALAAASPDFQTQHGYKTGRFGDELLTLASKWAAHRFGCVSLTLEMPFKDNANLPDGLTGWSGARSKRLGGAMLNAILAHLEG</sequence>
<evidence type="ECO:0000313" key="4">
    <source>
        <dbReference type="EMBL" id="NMG25333.1"/>
    </source>
</evidence>
<organism evidence="4 5">
    <name type="scientific">Aromatoleum anaerobium</name>
    <dbReference type="NCBI Taxonomy" id="182180"/>
    <lineage>
        <taxon>Bacteria</taxon>
        <taxon>Pseudomonadati</taxon>
        <taxon>Pseudomonadota</taxon>
        <taxon>Betaproteobacteria</taxon>
        <taxon>Rhodocyclales</taxon>
        <taxon>Rhodocyclaceae</taxon>
        <taxon>Aromatoleum</taxon>
    </lineage>
</organism>
<gene>
    <name evidence="4" type="ORF">GO606_11485</name>
</gene>
<dbReference type="InterPro" id="IPR000834">
    <property type="entry name" value="Peptidase_M14"/>
</dbReference>
<feature type="active site" description="Proton donor/acceptor" evidence="2">
    <location>
        <position position="336"/>
    </location>
</feature>
<dbReference type="EMBL" id="WTVG01000030">
    <property type="protein sequence ID" value="NMG25333.1"/>
    <property type="molecule type" value="Genomic_DNA"/>
</dbReference>